<accession>A0A2M8KUV5</accession>
<keyword evidence="1" id="KW-0472">Membrane</keyword>
<dbReference type="EMBL" id="PFEE01000048">
    <property type="protein sequence ID" value="PJE63643.1"/>
    <property type="molecule type" value="Genomic_DNA"/>
</dbReference>
<feature type="signal peptide" evidence="2">
    <location>
        <begin position="1"/>
        <end position="24"/>
    </location>
</feature>
<dbReference type="AlphaFoldDB" id="A0A2M8KUV5"/>
<evidence type="ECO:0000259" key="3">
    <source>
        <dbReference type="Pfam" id="PF00963"/>
    </source>
</evidence>
<feature type="chain" id="PRO_5014598301" description="Cohesin domain-containing protein" evidence="2">
    <location>
        <begin position="25"/>
        <end position="236"/>
    </location>
</feature>
<dbReference type="Gene3D" id="2.60.40.680">
    <property type="match status" value="1"/>
</dbReference>
<evidence type="ECO:0000313" key="5">
    <source>
        <dbReference type="Proteomes" id="UP000231569"/>
    </source>
</evidence>
<sequence length="236" mass="24086">MRSVFLLFVVIGFFLFIVAPSAYATSYTIVGPSGQLVRDQEYDFTVNVNTDGATMTTGTAQVTYQSQYLQYVSTTPGSFFGTVDATPGTGTVQLVGTNTAAKSGSGSFAVIRFKLIADSPGSTELCTVAEVPGTTPTTVVPTTATMSCFDTCTVNGTACPSGMSCVDVNAGTGAASLYRCVLRPGSNCGSSDQACWCGNPTATPAAIAASGITTGMIIGASAFVLISIGLLTLFVL</sequence>
<evidence type="ECO:0000256" key="1">
    <source>
        <dbReference type="SAM" id="Phobius"/>
    </source>
</evidence>
<dbReference type="GO" id="GO:0000272">
    <property type="term" value="P:polysaccharide catabolic process"/>
    <property type="evidence" value="ECO:0007669"/>
    <property type="project" value="InterPro"/>
</dbReference>
<dbReference type="GO" id="GO:0030246">
    <property type="term" value="F:carbohydrate binding"/>
    <property type="evidence" value="ECO:0007669"/>
    <property type="project" value="InterPro"/>
</dbReference>
<gene>
    <name evidence="4" type="ORF">COU89_02185</name>
</gene>
<reference evidence="5" key="1">
    <citation type="submission" date="2017-09" db="EMBL/GenBank/DDBJ databases">
        <title>Depth-based differentiation of microbial function through sediment-hosted aquifers and enrichment of novel symbionts in the deep terrestrial subsurface.</title>
        <authorList>
            <person name="Probst A.J."/>
            <person name="Ladd B."/>
            <person name="Jarett J.K."/>
            <person name="Geller-Mcgrath D.E."/>
            <person name="Sieber C.M.K."/>
            <person name="Emerson J.B."/>
            <person name="Anantharaman K."/>
            <person name="Thomas B.C."/>
            <person name="Malmstrom R."/>
            <person name="Stieglmeier M."/>
            <person name="Klingl A."/>
            <person name="Woyke T."/>
            <person name="Ryan C.M."/>
            <person name="Banfield J.F."/>
        </authorList>
    </citation>
    <scope>NUCLEOTIDE SEQUENCE [LARGE SCALE GENOMIC DNA]</scope>
</reference>
<comment type="caution">
    <text evidence="4">The sequence shown here is derived from an EMBL/GenBank/DDBJ whole genome shotgun (WGS) entry which is preliminary data.</text>
</comment>
<proteinExistence type="predicted"/>
<dbReference type="CDD" id="cd08547">
    <property type="entry name" value="Type_II_cohesin"/>
    <property type="match status" value="1"/>
</dbReference>
<dbReference type="Pfam" id="PF00963">
    <property type="entry name" value="Cohesin"/>
    <property type="match status" value="1"/>
</dbReference>
<feature type="domain" description="Cohesin" evidence="3">
    <location>
        <begin position="44"/>
        <end position="146"/>
    </location>
</feature>
<name>A0A2M8KUV5_9BACT</name>
<dbReference type="InterPro" id="IPR002102">
    <property type="entry name" value="Cohesin_dom"/>
</dbReference>
<keyword evidence="1" id="KW-0812">Transmembrane</keyword>
<dbReference type="Proteomes" id="UP000231569">
    <property type="component" value="Unassembled WGS sequence"/>
</dbReference>
<keyword evidence="1" id="KW-1133">Transmembrane helix</keyword>
<organism evidence="4 5">
    <name type="scientific">Candidatus Roizmanbacteria bacterium CG10_big_fil_rev_8_21_14_0_10_45_7</name>
    <dbReference type="NCBI Taxonomy" id="1974854"/>
    <lineage>
        <taxon>Bacteria</taxon>
        <taxon>Candidatus Roizmaniibacteriota</taxon>
    </lineage>
</organism>
<evidence type="ECO:0000256" key="2">
    <source>
        <dbReference type="SAM" id="SignalP"/>
    </source>
</evidence>
<protein>
    <recommendedName>
        <fullName evidence="3">Cohesin domain-containing protein</fullName>
    </recommendedName>
</protein>
<dbReference type="InterPro" id="IPR008965">
    <property type="entry name" value="CBM2/CBM3_carb-bd_dom_sf"/>
</dbReference>
<keyword evidence="2" id="KW-0732">Signal</keyword>
<feature type="transmembrane region" description="Helical" evidence="1">
    <location>
        <begin position="216"/>
        <end position="235"/>
    </location>
</feature>
<dbReference type="SUPFAM" id="SSF49384">
    <property type="entry name" value="Carbohydrate-binding domain"/>
    <property type="match status" value="1"/>
</dbReference>
<evidence type="ECO:0000313" key="4">
    <source>
        <dbReference type="EMBL" id="PJE63643.1"/>
    </source>
</evidence>